<evidence type="ECO:0000313" key="1">
    <source>
        <dbReference type="EMBL" id="EMD67038.1"/>
    </source>
</evidence>
<name>M2SIL8_COCSN</name>
<evidence type="ECO:0000313" key="2">
    <source>
        <dbReference type="Proteomes" id="UP000016934"/>
    </source>
</evidence>
<dbReference type="CDD" id="cd00448">
    <property type="entry name" value="YjgF_YER057c_UK114_family"/>
    <property type="match status" value="1"/>
</dbReference>
<dbReference type="Proteomes" id="UP000016934">
    <property type="component" value="Unassembled WGS sequence"/>
</dbReference>
<dbReference type="PANTHER" id="PTHR43857:SF1">
    <property type="entry name" value="YJGH FAMILY PROTEIN"/>
    <property type="match status" value="1"/>
</dbReference>
<dbReference type="OrthoDB" id="309640at2759"/>
<accession>M2SIL8</accession>
<dbReference type="HOGENOM" id="CLU_100715_4_4_1"/>
<dbReference type="InterPro" id="IPR006175">
    <property type="entry name" value="YjgF/YER057c/UK114"/>
</dbReference>
<proteinExistence type="predicted"/>
<gene>
    <name evidence="1" type="ORF">COCSADRAFT_33924</name>
</gene>
<sequence length="146" mass="16063">MPTWAQNFNPEGQTTFSPTYSHVSRVPISSTTTFVSIAGQLGVDATTGSIPPTLSEQCQLAFTNVDRCLQAAGACKGDIVQVRQYVVNLLRDGQGQDPDRAKLYVEWMGELRPPSTVLGVQALVHRDLLYEIEIVCLVREQRPVTT</sequence>
<dbReference type="EMBL" id="KB445639">
    <property type="protein sequence ID" value="EMD67038.1"/>
    <property type="molecule type" value="Genomic_DNA"/>
</dbReference>
<dbReference type="AlphaFoldDB" id="M2SIL8"/>
<keyword evidence="2" id="KW-1185">Reference proteome</keyword>
<dbReference type="PANTHER" id="PTHR43857">
    <property type="entry name" value="BLR7761 PROTEIN"/>
    <property type="match status" value="1"/>
</dbReference>
<organism evidence="1 2">
    <name type="scientific">Cochliobolus sativus (strain ND90Pr / ATCC 201652)</name>
    <name type="common">Common root rot and spot blotch fungus</name>
    <name type="synonym">Bipolaris sorokiniana</name>
    <dbReference type="NCBI Taxonomy" id="665912"/>
    <lineage>
        <taxon>Eukaryota</taxon>
        <taxon>Fungi</taxon>
        <taxon>Dikarya</taxon>
        <taxon>Ascomycota</taxon>
        <taxon>Pezizomycotina</taxon>
        <taxon>Dothideomycetes</taxon>
        <taxon>Pleosporomycetidae</taxon>
        <taxon>Pleosporales</taxon>
        <taxon>Pleosporineae</taxon>
        <taxon>Pleosporaceae</taxon>
        <taxon>Bipolaris</taxon>
    </lineage>
</organism>
<dbReference type="KEGG" id="bsc:COCSADRAFT_33924"/>
<dbReference type="GeneID" id="19137370"/>
<dbReference type="OMA" id="NARVIHT"/>
<dbReference type="RefSeq" id="XP_007696496.1">
    <property type="nucleotide sequence ID" value="XM_007698306.1"/>
</dbReference>
<dbReference type="InterPro" id="IPR035959">
    <property type="entry name" value="RutC-like_sf"/>
</dbReference>
<reference evidence="2" key="2">
    <citation type="journal article" date="2013" name="PLoS Genet.">
        <title>Comparative genome structure, secondary metabolite, and effector coding capacity across Cochliobolus pathogens.</title>
        <authorList>
            <person name="Condon B.J."/>
            <person name="Leng Y."/>
            <person name="Wu D."/>
            <person name="Bushley K.E."/>
            <person name="Ohm R.A."/>
            <person name="Otillar R."/>
            <person name="Martin J."/>
            <person name="Schackwitz W."/>
            <person name="Grimwood J."/>
            <person name="MohdZainudin N."/>
            <person name="Xue C."/>
            <person name="Wang R."/>
            <person name="Manning V.A."/>
            <person name="Dhillon B."/>
            <person name="Tu Z.J."/>
            <person name="Steffenson B.J."/>
            <person name="Salamov A."/>
            <person name="Sun H."/>
            <person name="Lowry S."/>
            <person name="LaButti K."/>
            <person name="Han J."/>
            <person name="Copeland A."/>
            <person name="Lindquist E."/>
            <person name="Barry K."/>
            <person name="Schmutz J."/>
            <person name="Baker S.E."/>
            <person name="Ciuffetti L.M."/>
            <person name="Grigoriev I.V."/>
            <person name="Zhong S."/>
            <person name="Turgeon B.G."/>
        </authorList>
    </citation>
    <scope>NUCLEOTIDE SEQUENCE [LARGE SCALE GENOMIC DNA]</scope>
    <source>
        <strain evidence="2">ND90Pr / ATCC 201652</strain>
    </source>
</reference>
<dbReference type="Pfam" id="PF01042">
    <property type="entry name" value="Ribonuc_L-PSP"/>
    <property type="match status" value="1"/>
</dbReference>
<dbReference type="SUPFAM" id="SSF55298">
    <property type="entry name" value="YjgF-like"/>
    <property type="match status" value="1"/>
</dbReference>
<reference evidence="1 2" key="1">
    <citation type="journal article" date="2012" name="PLoS Pathog.">
        <title>Diverse lifestyles and strategies of plant pathogenesis encoded in the genomes of eighteen Dothideomycetes fungi.</title>
        <authorList>
            <person name="Ohm R.A."/>
            <person name="Feau N."/>
            <person name="Henrissat B."/>
            <person name="Schoch C.L."/>
            <person name="Horwitz B.A."/>
            <person name="Barry K.W."/>
            <person name="Condon B.J."/>
            <person name="Copeland A.C."/>
            <person name="Dhillon B."/>
            <person name="Glaser F."/>
            <person name="Hesse C.N."/>
            <person name="Kosti I."/>
            <person name="LaButti K."/>
            <person name="Lindquist E.A."/>
            <person name="Lucas S."/>
            <person name="Salamov A.A."/>
            <person name="Bradshaw R.E."/>
            <person name="Ciuffetti L."/>
            <person name="Hamelin R.C."/>
            <person name="Kema G.H.J."/>
            <person name="Lawrence C."/>
            <person name="Scott J.A."/>
            <person name="Spatafora J.W."/>
            <person name="Turgeon B.G."/>
            <person name="de Wit P.J.G.M."/>
            <person name="Zhong S."/>
            <person name="Goodwin S.B."/>
            <person name="Grigoriev I.V."/>
        </authorList>
    </citation>
    <scope>NUCLEOTIDE SEQUENCE [LARGE SCALE GENOMIC DNA]</scope>
    <source>
        <strain evidence="2">ND90Pr / ATCC 201652</strain>
    </source>
</reference>
<protein>
    <submittedName>
        <fullName evidence="1">Uncharacterized protein</fullName>
    </submittedName>
</protein>
<dbReference type="Gene3D" id="3.30.1330.40">
    <property type="entry name" value="RutC-like"/>
    <property type="match status" value="1"/>
</dbReference>